<evidence type="ECO:0000259" key="2">
    <source>
        <dbReference type="SMART" id="SM00829"/>
    </source>
</evidence>
<dbReference type="InterPro" id="IPR041694">
    <property type="entry name" value="ADH_N_2"/>
</dbReference>
<dbReference type="InterPro" id="IPR011032">
    <property type="entry name" value="GroES-like_sf"/>
</dbReference>
<dbReference type="Gene3D" id="3.40.50.720">
    <property type="entry name" value="NAD(P)-binding Rossmann-like Domain"/>
    <property type="match status" value="1"/>
</dbReference>
<dbReference type="Gene3D" id="3.90.180.10">
    <property type="entry name" value="Medium-chain alcohol dehydrogenases, catalytic domain"/>
    <property type="match status" value="1"/>
</dbReference>
<accession>A0ABT1A9F5</accession>
<dbReference type="Pfam" id="PF16884">
    <property type="entry name" value="ADH_N_2"/>
    <property type="match status" value="1"/>
</dbReference>
<dbReference type="Pfam" id="PF00107">
    <property type="entry name" value="ADH_zinc_N"/>
    <property type="match status" value="1"/>
</dbReference>
<dbReference type="PANTHER" id="PTHR43205:SF7">
    <property type="entry name" value="PROSTAGLANDIN REDUCTASE 1"/>
    <property type="match status" value="1"/>
</dbReference>
<feature type="domain" description="Enoyl reductase (ER)" evidence="2">
    <location>
        <begin position="34"/>
        <end position="348"/>
    </location>
</feature>
<proteinExistence type="predicted"/>
<keyword evidence="4" id="KW-1185">Reference proteome</keyword>
<comment type="caution">
    <text evidence="3">The sequence shown here is derived from an EMBL/GenBank/DDBJ whole genome shotgun (WGS) entry which is preliminary data.</text>
</comment>
<dbReference type="CDD" id="cd05288">
    <property type="entry name" value="PGDH"/>
    <property type="match status" value="1"/>
</dbReference>
<dbReference type="SMART" id="SM00829">
    <property type="entry name" value="PKS_ER"/>
    <property type="match status" value="1"/>
</dbReference>
<reference evidence="3" key="1">
    <citation type="submission" date="2021-04" db="EMBL/GenBank/DDBJ databases">
        <title>Pseudonocardia sp. nov., isolated from sandy soil of mangrove forest.</title>
        <authorList>
            <person name="Zan Z."/>
            <person name="Huang R."/>
            <person name="Liu W."/>
        </authorList>
    </citation>
    <scope>NUCLEOTIDE SEQUENCE</scope>
    <source>
        <strain evidence="3">S2-4</strain>
    </source>
</reference>
<dbReference type="SUPFAM" id="SSF51735">
    <property type="entry name" value="NAD(P)-binding Rossmann-fold domains"/>
    <property type="match status" value="1"/>
</dbReference>
<protein>
    <submittedName>
        <fullName evidence="3">NADP-dependent oxidoreductase</fullName>
    </submittedName>
</protein>
<dbReference type="InterPro" id="IPR013149">
    <property type="entry name" value="ADH-like_C"/>
</dbReference>
<evidence type="ECO:0000256" key="1">
    <source>
        <dbReference type="ARBA" id="ARBA00023002"/>
    </source>
</evidence>
<keyword evidence="1" id="KW-0560">Oxidoreductase</keyword>
<dbReference type="InterPro" id="IPR036291">
    <property type="entry name" value="NAD(P)-bd_dom_sf"/>
</dbReference>
<dbReference type="RefSeq" id="WP_252444519.1">
    <property type="nucleotide sequence ID" value="NZ_JAGSOV010000069.1"/>
</dbReference>
<dbReference type="InterPro" id="IPR045010">
    <property type="entry name" value="MDR_fam"/>
</dbReference>
<sequence>MPETNTALDSDTGTVPQRVVTTQVRLVRRPVGELRPDDLELVRAEISGPGPGQVLVRNEWMSVDPYMRGRMDDVEGAIPPFAPGGPLDGAAVGTVVASRAADVPVGAAVLHQLGWREHAVLDGAAAVVVDAGTVPPQAHLGVLGTPGLTAWITVTETAPVRPGDVVFVSAAAGAVGTVAGRLARRFGAARVIGSAGGPEKARRLVEEFGYDRALDRRAGPIDAQLAAAAPEGIDVYLDAVGGDHLEAAVGAMRVGGRVALVGAIGGYDATTPRPGPANLFRAVGNRITLRGMMVVDHFDRWDEWRALATPWVVDGSLRGVETVREGLASAPAALIGVLRGDNTGKMLVRLG</sequence>
<dbReference type="SUPFAM" id="SSF50129">
    <property type="entry name" value="GroES-like"/>
    <property type="match status" value="1"/>
</dbReference>
<dbReference type="Proteomes" id="UP001165283">
    <property type="component" value="Unassembled WGS sequence"/>
</dbReference>
<gene>
    <name evidence="3" type="ORF">KDL28_31710</name>
</gene>
<dbReference type="PANTHER" id="PTHR43205">
    <property type="entry name" value="PROSTAGLANDIN REDUCTASE"/>
    <property type="match status" value="1"/>
</dbReference>
<evidence type="ECO:0000313" key="4">
    <source>
        <dbReference type="Proteomes" id="UP001165283"/>
    </source>
</evidence>
<evidence type="ECO:0000313" key="3">
    <source>
        <dbReference type="EMBL" id="MCO1659647.1"/>
    </source>
</evidence>
<name>A0ABT1A9F5_9PSEU</name>
<dbReference type="EMBL" id="JAGSOV010000069">
    <property type="protein sequence ID" value="MCO1659647.1"/>
    <property type="molecule type" value="Genomic_DNA"/>
</dbReference>
<dbReference type="InterPro" id="IPR020843">
    <property type="entry name" value="ER"/>
</dbReference>
<organism evidence="3 4">
    <name type="scientific">Pseudonocardia humida</name>
    <dbReference type="NCBI Taxonomy" id="2800819"/>
    <lineage>
        <taxon>Bacteria</taxon>
        <taxon>Bacillati</taxon>
        <taxon>Actinomycetota</taxon>
        <taxon>Actinomycetes</taxon>
        <taxon>Pseudonocardiales</taxon>
        <taxon>Pseudonocardiaceae</taxon>
        <taxon>Pseudonocardia</taxon>
    </lineage>
</organism>